<evidence type="ECO:0000259" key="23">
    <source>
        <dbReference type="PROSITE" id="PS51004"/>
    </source>
</evidence>
<dbReference type="Gene3D" id="3.30.1680.10">
    <property type="entry name" value="ligand-binding face of the semaphorins, domain 2"/>
    <property type="match status" value="1"/>
</dbReference>
<evidence type="ECO:0000256" key="8">
    <source>
        <dbReference type="ARBA" id="ARBA00022782"/>
    </source>
</evidence>
<dbReference type="PANTHER" id="PTHR11036:SF12">
    <property type="entry name" value="SEMAPHORIN-6A"/>
    <property type="match status" value="1"/>
</dbReference>
<dbReference type="STRING" id="299123.ENSLSDP00000016546"/>
<evidence type="ECO:0000313" key="24">
    <source>
        <dbReference type="EMBL" id="OWK60884.1"/>
    </source>
</evidence>
<feature type="transmembrane region" description="Helical" evidence="21">
    <location>
        <begin position="590"/>
        <end position="618"/>
    </location>
</feature>
<proteinExistence type="inferred from homology"/>
<evidence type="ECO:0000313" key="25">
    <source>
        <dbReference type="Proteomes" id="UP000197619"/>
    </source>
</evidence>
<keyword evidence="8" id="KW-0221">Differentiation</keyword>
<evidence type="ECO:0000256" key="22">
    <source>
        <dbReference type="SAM" id="SignalP"/>
    </source>
</evidence>
<dbReference type="CDD" id="cd11266">
    <property type="entry name" value="Sema_6A"/>
    <property type="match status" value="1"/>
</dbReference>
<feature type="region of interest" description="Disordered" evidence="20">
    <location>
        <begin position="921"/>
        <end position="972"/>
    </location>
</feature>
<feature type="domain" description="Sema" evidence="23">
    <location>
        <begin position="24"/>
        <end position="512"/>
    </location>
</feature>
<feature type="compositionally biased region" description="Polar residues" evidence="20">
    <location>
        <begin position="864"/>
        <end position="875"/>
    </location>
</feature>
<feature type="signal peptide" evidence="22">
    <location>
        <begin position="1"/>
        <end position="18"/>
    </location>
</feature>
<evidence type="ECO:0000256" key="5">
    <source>
        <dbReference type="ARBA" id="ARBA00022553"/>
    </source>
</evidence>
<keyword evidence="4" id="KW-1003">Cell membrane</keyword>
<dbReference type="CTD" id="57556"/>
<evidence type="ECO:0000256" key="12">
    <source>
        <dbReference type="ARBA" id="ARBA00023157"/>
    </source>
</evidence>
<feature type="region of interest" description="Disordered" evidence="20">
    <location>
        <begin position="701"/>
        <end position="723"/>
    </location>
</feature>
<keyword evidence="5" id="KW-0597">Phosphoprotein</keyword>
<accession>A0A218V4J4</accession>
<evidence type="ECO:0000256" key="19">
    <source>
        <dbReference type="PROSITE-ProRule" id="PRU00352"/>
    </source>
</evidence>
<evidence type="ECO:0000256" key="13">
    <source>
        <dbReference type="ARBA" id="ARBA00023180"/>
    </source>
</evidence>
<evidence type="ECO:0000256" key="6">
    <source>
        <dbReference type="ARBA" id="ARBA00022692"/>
    </source>
</evidence>
<keyword evidence="10 21" id="KW-1133">Transmembrane helix</keyword>
<dbReference type="FunFam" id="3.30.1680.10:FF:000007">
    <property type="entry name" value="semaphorin-6A isoform X1"/>
    <property type="match status" value="1"/>
</dbReference>
<dbReference type="SUPFAM" id="SSF101912">
    <property type="entry name" value="Sema domain"/>
    <property type="match status" value="1"/>
</dbReference>
<evidence type="ECO:0000256" key="3">
    <source>
        <dbReference type="ARBA" id="ARBA00022473"/>
    </source>
</evidence>
<evidence type="ECO:0000256" key="9">
    <source>
        <dbReference type="ARBA" id="ARBA00022902"/>
    </source>
</evidence>
<keyword evidence="12" id="KW-1015">Disulfide bond</keyword>
<evidence type="ECO:0000256" key="21">
    <source>
        <dbReference type="SAM" id="Phobius"/>
    </source>
</evidence>
<keyword evidence="25" id="KW-1185">Reference proteome</keyword>
<dbReference type="PANTHER" id="PTHR11036">
    <property type="entry name" value="SEMAPHORIN"/>
    <property type="match status" value="1"/>
</dbReference>
<keyword evidence="3" id="KW-0217">Developmental protein</keyword>
<dbReference type="Gene3D" id="2.130.10.10">
    <property type="entry name" value="YVTN repeat-like/Quinoprotein amine dehydrogenase"/>
    <property type="match status" value="1"/>
</dbReference>
<feature type="region of interest" description="Disordered" evidence="20">
    <location>
        <begin position="802"/>
        <end position="844"/>
    </location>
</feature>
<dbReference type="EMBL" id="MUZQ01000050">
    <property type="protein sequence ID" value="OWK60884.1"/>
    <property type="molecule type" value="Genomic_DNA"/>
</dbReference>
<feature type="compositionally biased region" description="Polar residues" evidence="20">
    <location>
        <begin position="926"/>
        <end position="939"/>
    </location>
</feature>
<comment type="subcellular location">
    <subcellularLocation>
        <location evidence="1">Cell membrane</location>
        <topology evidence="1">Single-pass type I membrane protein</topology>
    </subcellularLocation>
</comment>
<keyword evidence="11 21" id="KW-0472">Membrane</keyword>
<dbReference type="InterPro" id="IPR027231">
    <property type="entry name" value="Semaphorin"/>
</dbReference>
<comment type="subunit">
    <text evidence="15">Active as a homodimer or oligomer. The SEMA6A homodimer interacts with a PLXNA2 homodimer, giving rise to a heterotetramer. Interacts with EVL.</text>
</comment>
<gene>
    <name evidence="24" type="primary">SEMA6A</name>
    <name evidence="24" type="ORF">RLOC_00000502</name>
</gene>
<keyword evidence="13" id="KW-0325">Glycoprotein</keyword>
<dbReference type="InterPro" id="IPR001627">
    <property type="entry name" value="Semap_dom"/>
</dbReference>
<evidence type="ECO:0000256" key="15">
    <source>
        <dbReference type="ARBA" id="ARBA00063062"/>
    </source>
</evidence>
<evidence type="ECO:0000256" key="7">
    <source>
        <dbReference type="ARBA" id="ARBA00022729"/>
    </source>
</evidence>
<evidence type="ECO:0000256" key="4">
    <source>
        <dbReference type="ARBA" id="ARBA00022475"/>
    </source>
</evidence>
<dbReference type="Pfam" id="PF01403">
    <property type="entry name" value="Sema"/>
    <property type="match status" value="1"/>
</dbReference>
<evidence type="ECO:0000256" key="11">
    <source>
        <dbReference type="ARBA" id="ARBA00023136"/>
    </source>
</evidence>
<keyword evidence="7 22" id="KW-0732">Signal</keyword>
<feature type="region of interest" description="Disordered" evidence="20">
    <location>
        <begin position="858"/>
        <end position="909"/>
    </location>
</feature>
<comment type="similarity">
    <text evidence="2">Belongs to the semaphorin family.</text>
</comment>
<dbReference type="PROSITE" id="PS51004">
    <property type="entry name" value="SEMA"/>
    <property type="match status" value="1"/>
</dbReference>
<dbReference type="GO" id="GO:0045499">
    <property type="term" value="F:chemorepellent activity"/>
    <property type="evidence" value="ECO:0007669"/>
    <property type="project" value="TreeGrafter"/>
</dbReference>
<dbReference type="GO" id="GO:0071526">
    <property type="term" value="P:semaphorin-plexin signaling pathway"/>
    <property type="evidence" value="ECO:0007669"/>
    <property type="project" value="TreeGrafter"/>
</dbReference>
<dbReference type="GO" id="GO:2001224">
    <property type="term" value="P:positive regulation of neuron migration"/>
    <property type="evidence" value="ECO:0007669"/>
    <property type="project" value="TreeGrafter"/>
</dbReference>
<evidence type="ECO:0000256" key="2">
    <source>
        <dbReference type="ARBA" id="ARBA00009492"/>
    </source>
</evidence>
<dbReference type="RefSeq" id="XP_021401869.1">
    <property type="nucleotide sequence ID" value="XM_021546194.2"/>
</dbReference>
<protein>
    <recommendedName>
        <fullName evidence="16">Semaphorin-6A</fullName>
    </recommendedName>
    <alternativeName>
        <fullName evidence="18">Semaphorin VIA</fullName>
    </alternativeName>
    <alternativeName>
        <fullName evidence="17">Semaphorin-6A-1</fullName>
    </alternativeName>
</protein>
<feature type="compositionally biased region" description="Polar residues" evidence="20">
    <location>
        <begin position="960"/>
        <end position="972"/>
    </location>
</feature>
<evidence type="ECO:0000256" key="17">
    <source>
        <dbReference type="ARBA" id="ARBA00079635"/>
    </source>
</evidence>
<dbReference type="GeneID" id="110479138"/>
<dbReference type="Pfam" id="PF01437">
    <property type="entry name" value="PSI"/>
    <property type="match status" value="1"/>
</dbReference>
<dbReference type="InterPro" id="IPR036352">
    <property type="entry name" value="Semap_dom_sf"/>
</dbReference>
<dbReference type="SUPFAM" id="SSF103575">
    <property type="entry name" value="Plexin repeat"/>
    <property type="match status" value="1"/>
</dbReference>
<sequence length="972" mass="108549">MRSEALLLYFTLLHFAGAGFPEDSEPISISHGNYTRQYPVFVGHKPGRNTTQRHRLDIQLVMVMNRTLYVAARDHIYTVDMDTSHTEEIYFSKKLTWKSRQADVDTCRMKGKHKDECHNFIKVLLKRNEDTLFICGTNAFNPSCRNYKMDSLDYLEEEFSGMARCPYDAKHANVALFAEGKLYSATVTDFLAIDAVIYRSLGDSPTLRTVKHDSKWLKEPYFVQAVDYGNYIYFFFREIAVEYNSMGKVVFPRVAQVCKNDMGGSQRVLEKQWTSFLKARLNCSVPGDSHFYFNILQSVTDVIHFNGRDVVLATFSTPYNSIPGSAVCAYDMLDIANVFTGRFKEQKSPDSTWTPVPDERVPKPRPGCCAGSTSLEKYVTSNEFPDDTLNFIKTHPLMDEAVPSIVNRPWFLRTMVRYRLTKIAVDSAAGPYQNYTVVFLGSEKGIVLKFLARTGNTGFLNDSLFLEEINVYNPEKCSYDGMEDKRIMGMQLDKPSSAVYVAFSTCVIKVPLGRCERHSKCKKTCIASRDPYCGWVKESGVCAQLVLGSKLVFEQDIEHGNTDGLGDCQNSFVALNGVIRESYLKGHDQLVPVTLLAIAVILAFVMGAVFSGIIVYCICDYRRRDMVVVQRKEKELTHSRRGSMSSVSKLSGLFGDAQSKEPKPEAILTPLMHNGKLTTPGSTAKMLIKADQHHLDLAALPTPESTPTLQQKRRPSRGSREWERNQNLINACTKDIPSMASPVIPTDLPLRASPSHIPSVVVLPIAQQGYQHEYVDQPKMSDGAQMSVEDQNATLEYKTIKDHLSSKSPSHGVNLVENLDSMPPKVPQREASLGPPGTSLSQSGLSKRLEMHSPAYNVDYKRSYPTNSLTRSHQASTLKRNNTNSSNSSHLSRNQSFGRGDNPPPAPQRVDSIQVHAAQAQAVTVSRQPSLTAYNSLTRSGLKRTPSLKPDVPPKPSFAPLSTSMKPNDACT</sequence>
<keyword evidence="9" id="KW-0524">Neurogenesis</keyword>
<dbReference type="InterPro" id="IPR015943">
    <property type="entry name" value="WD40/YVTN_repeat-like_dom_sf"/>
</dbReference>
<evidence type="ECO:0000256" key="20">
    <source>
        <dbReference type="SAM" id="MobiDB-lite"/>
    </source>
</evidence>
<evidence type="ECO:0000256" key="16">
    <source>
        <dbReference type="ARBA" id="ARBA00074111"/>
    </source>
</evidence>
<dbReference type="AlphaFoldDB" id="A0A218V4J4"/>
<dbReference type="GO" id="GO:0030215">
    <property type="term" value="F:semaphorin receptor binding"/>
    <property type="evidence" value="ECO:0007669"/>
    <property type="project" value="InterPro"/>
</dbReference>
<dbReference type="SMART" id="SM00630">
    <property type="entry name" value="Sema"/>
    <property type="match status" value="1"/>
</dbReference>
<dbReference type="GO" id="GO:0007411">
    <property type="term" value="P:axon guidance"/>
    <property type="evidence" value="ECO:0007669"/>
    <property type="project" value="TreeGrafter"/>
</dbReference>
<dbReference type="GO" id="GO:0005886">
    <property type="term" value="C:plasma membrane"/>
    <property type="evidence" value="ECO:0007669"/>
    <property type="project" value="UniProtKB-SubCell"/>
</dbReference>
<evidence type="ECO:0000256" key="10">
    <source>
        <dbReference type="ARBA" id="ARBA00022989"/>
    </source>
</evidence>
<keyword evidence="6 21" id="KW-0812">Transmembrane</keyword>
<dbReference type="InterPro" id="IPR002165">
    <property type="entry name" value="Plexin_repeat"/>
</dbReference>
<organism evidence="24 25">
    <name type="scientific">Lonchura striata</name>
    <name type="common">white-rumped munia</name>
    <dbReference type="NCBI Taxonomy" id="40157"/>
    <lineage>
        <taxon>Eukaryota</taxon>
        <taxon>Metazoa</taxon>
        <taxon>Chordata</taxon>
        <taxon>Craniata</taxon>
        <taxon>Vertebrata</taxon>
        <taxon>Euteleostomi</taxon>
        <taxon>Archelosauria</taxon>
        <taxon>Archosauria</taxon>
        <taxon>Dinosauria</taxon>
        <taxon>Saurischia</taxon>
        <taxon>Theropoda</taxon>
        <taxon>Coelurosauria</taxon>
        <taxon>Aves</taxon>
        <taxon>Neognathae</taxon>
        <taxon>Neoaves</taxon>
        <taxon>Telluraves</taxon>
        <taxon>Australaves</taxon>
        <taxon>Passeriformes</taxon>
        <taxon>Passeroidea</taxon>
        <taxon>Estrildidae</taxon>
        <taxon>Estrildinae</taxon>
        <taxon>Lonchura</taxon>
    </lineage>
</organism>
<reference evidence="24 25" key="1">
    <citation type="submission" date="2017-05" db="EMBL/GenBank/DDBJ databases">
        <title>Genome of assembly of the Bengalese finch, Lonchura striata domestica.</title>
        <authorList>
            <person name="Colquitt B.M."/>
            <person name="Brainard M.S."/>
        </authorList>
    </citation>
    <scope>NUCLEOTIDE SEQUENCE [LARGE SCALE GENOMIC DNA]</scope>
    <source>
        <strain evidence="24">White83orange57</strain>
    </source>
</reference>
<dbReference type="FunFam" id="2.130.10.10:FF:000028">
    <property type="entry name" value="semaphorin-6A isoform X1"/>
    <property type="match status" value="1"/>
</dbReference>
<evidence type="ECO:0000256" key="18">
    <source>
        <dbReference type="ARBA" id="ARBA00080740"/>
    </source>
</evidence>
<comment type="caution">
    <text evidence="19">Lacks conserved residue(s) required for the propagation of feature annotation.</text>
</comment>
<evidence type="ECO:0000256" key="1">
    <source>
        <dbReference type="ARBA" id="ARBA00004251"/>
    </source>
</evidence>
<dbReference type="GO" id="GO:0001755">
    <property type="term" value="P:neural crest cell migration"/>
    <property type="evidence" value="ECO:0007669"/>
    <property type="project" value="TreeGrafter"/>
</dbReference>
<feature type="chain" id="PRO_5013075416" description="Semaphorin-6A" evidence="22">
    <location>
        <begin position="19"/>
        <end position="972"/>
    </location>
</feature>
<feature type="compositionally biased region" description="Low complexity" evidence="20">
    <location>
        <begin position="876"/>
        <end position="896"/>
    </location>
</feature>
<name>A0A218V4J4_9PASE</name>
<comment type="function">
    <text evidence="14">Cell surface receptor for PLXNA2 that plays an important role in cell-cell signaling. Required for normal granule cell migration in the developing cerebellum. Promotes reorganization of the actin cytoskeleton and plays an important role in axon guidance in the developing central nervous system. Can act as repulsive axon guidance cue. Has repulsive action towards migrating granular neurons. May play a role in channeling sympathetic axons into the sympathetic chains and controlling the temporal sequence of sympathetic target innervation.</text>
</comment>
<comment type="caution">
    <text evidence="24">The sequence shown here is derived from an EMBL/GenBank/DDBJ whole genome shotgun (WGS) entry which is preliminary data.</text>
</comment>
<evidence type="ECO:0000256" key="14">
    <source>
        <dbReference type="ARBA" id="ARBA00053495"/>
    </source>
</evidence>
<dbReference type="Proteomes" id="UP000197619">
    <property type="component" value="Unassembled WGS sequence"/>
</dbReference>